<dbReference type="Proteomes" id="UP000053405">
    <property type="component" value="Unassembled WGS sequence"/>
</dbReference>
<dbReference type="PIRSF" id="PIRSF028754">
    <property type="entry name" value="UCP028754"/>
    <property type="match status" value="1"/>
</dbReference>
<dbReference type="InterPro" id="IPR038389">
    <property type="entry name" value="PSMG2_sf"/>
</dbReference>
<dbReference type="EMBL" id="BANT01000002">
    <property type="protein sequence ID" value="GAC56087.1"/>
    <property type="molecule type" value="Genomic_DNA"/>
</dbReference>
<protein>
    <recommendedName>
        <fullName evidence="4">PAC2 family protein</fullName>
    </recommendedName>
</protein>
<dbReference type="AlphaFoldDB" id="L7L7R7"/>
<dbReference type="STRING" id="1121927.GOHSU_02_02360"/>
<sequence>MSRDTPDALPELRRPVLLAAFGGWNDAGDAASAALEHLSLTWDAAELYDIDPDDYYDYQTSRPMIRSSGGVTRRLEWPSTSISYCRIPGGEHDLVLVMGMEPNLRWRAFCEDIVDVAMALDVELVVTVGALLADTPHTRPVPITGSAHTPEAAAQYGITASTYEGPTGITGVLQQSFVEAGIPSISLWASVPHYLGHPPNPKATLALLERLETILATPIPLGMLPEQTRQWGESIDDMLSEDDEMSTYVRELEEREDSEDEPESPGDPLTEVDGDTLAAEFERYLRGRGPE</sequence>
<evidence type="ECO:0008006" key="4">
    <source>
        <dbReference type="Google" id="ProtNLM"/>
    </source>
</evidence>
<reference evidence="2 3" key="1">
    <citation type="submission" date="2012-12" db="EMBL/GenBank/DDBJ databases">
        <title>Whole genome shotgun sequence of Gordonia hirsuta NBRC 16056.</title>
        <authorList>
            <person name="Isaki-Nakamura S."/>
            <person name="Hosoyama A."/>
            <person name="Tsuchikane K."/>
            <person name="Katsumata H."/>
            <person name="Baba S."/>
            <person name="Yamazaki S."/>
            <person name="Fujita N."/>
        </authorList>
    </citation>
    <scope>NUCLEOTIDE SEQUENCE [LARGE SCALE GENOMIC DNA]</scope>
    <source>
        <strain evidence="2 3">NBRC 16056</strain>
    </source>
</reference>
<evidence type="ECO:0000313" key="3">
    <source>
        <dbReference type="Proteomes" id="UP000053405"/>
    </source>
</evidence>
<proteinExistence type="predicted"/>
<evidence type="ECO:0000313" key="2">
    <source>
        <dbReference type="EMBL" id="GAC56087.1"/>
    </source>
</evidence>
<dbReference type="InterPro" id="IPR019151">
    <property type="entry name" value="Proteasome_assmbl_chaperone_2"/>
</dbReference>
<dbReference type="OrthoDB" id="3733464at2"/>
<dbReference type="SUPFAM" id="SSF159659">
    <property type="entry name" value="Cgl1923-like"/>
    <property type="match status" value="1"/>
</dbReference>
<dbReference type="InterPro" id="IPR008492">
    <property type="entry name" value="Rv2714-like"/>
</dbReference>
<accession>L7L7R7</accession>
<gene>
    <name evidence="2" type="ORF">GOHSU_02_02360</name>
</gene>
<dbReference type="Pfam" id="PF09754">
    <property type="entry name" value="PAC2"/>
    <property type="match status" value="1"/>
</dbReference>
<comment type="caution">
    <text evidence="2">The sequence shown here is derived from an EMBL/GenBank/DDBJ whole genome shotgun (WGS) entry which is preliminary data.</text>
</comment>
<dbReference type="Gene3D" id="3.40.50.10900">
    <property type="entry name" value="PAC-like subunit"/>
    <property type="match status" value="1"/>
</dbReference>
<feature type="compositionally biased region" description="Acidic residues" evidence="1">
    <location>
        <begin position="254"/>
        <end position="274"/>
    </location>
</feature>
<name>L7L7R7_9ACTN</name>
<feature type="region of interest" description="Disordered" evidence="1">
    <location>
        <begin position="242"/>
        <end position="276"/>
    </location>
</feature>
<dbReference type="RefSeq" id="WP_005935560.1">
    <property type="nucleotide sequence ID" value="NZ_ATVK01000040.1"/>
</dbReference>
<dbReference type="eggNOG" id="COG2047">
    <property type="taxonomic scope" value="Bacteria"/>
</dbReference>
<evidence type="ECO:0000256" key="1">
    <source>
        <dbReference type="SAM" id="MobiDB-lite"/>
    </source>
</evidence>
<keyword evidence="3" id="KW-1185">Reference proteome</keyword>
<organism evidence="2 3">
    <name type="scientific">Gordonia hirsuta DSM 44140 = NBRC 16056</name>
    <dbReference type="NCBI Taxonomy" id="1121927"/>
    <lineage>
        <taxon>Bacteria</taxon>
        <taxon>Bacillati</taxon>
        <taxon>Actinomycetota</taxon>
        <taxon>Actinomycetes</taxon>
        <taxon>Mycobacteriales</taxon>
        <taxon>Gordoniaceae</taxon>
        <taxon>Gordonia</taxon>
    </lineage>
</organism>